<keyword evidence="1" id="KW-0472">Membrane</keyword>
<dbReference type="RefSeq" id="WP_091647162.1">
    <property type="nucleotide sequence ID" value="NZ_FNHQ01000001.1"/>
</dbReference>
<dbReference type="AlphaFoldDB" id="A0A1G9PZH3"/>
<keyword evidence="1" id="KW-0812">Transmembrane</keyword>
<keyword evidence="1" id="KW-1133">Transmembrane helix</keyword>
<dbReference type="Proteomes" id="UP000199309">
    <property type="component" value="Unassembled WGS sequence"/>
</dbReference>
<evidence type="ECO:0000256" key="1">
    <source>
        <dbReference type="SAM" id="Phobius"/>
    </source>
</evidence>
<proteinExistence type="predicted"/>
<keyword evidence="3" id="KW-1185">Reference proteome</keyword>
<dbReference type="EMBL" id="FNHQ01000001">
    <property type="protein sequence ID" value="SDM04139.1"/>
    <property type="molecule type" value="Genomic_DNA"/>
</dbReference>
<dbReference type="OrthoDB" id="290056at2"/>
<reference evidence="2 3" key="1">
    <citation type="submission" date="2016-10" db="EMBL/GenBank/DDBJ databases">
        <authorList>
            <person name="de Groot N.N."/>
        </authorList>
    </citation>
    <scope>NUCLEOTIDE SEQUENCE [LARGE SCALE GENOMIC DNA]</scope>
    <source>
        <strain evidence="2 3">DSM 16981</strain>
    </source>
</reference>
<gene>
    <name evidence="2" type="ORF">SAMN05660299_00055</name>
</gene>
<sequence>MLNKKGQGLTEYGIIFLLIVGTGFLAVFYINNNETGIYSAVSSKLQAITGNNENYDTDETTIVAGQKVTFTTLTVQGKDRTYRVAWFLDDKGQRVYFPYRDTNGLHDTSDLQGIHWGHDYTVEHESDGGMSTYFRSTDGAYYKITDYSNSETKISKYEGIPDSRYLRTP</sequence>
<evidence type="ECO:0008006" key="4">
    <source>
        <dbReference type="Google" id="ProtNLM"/>
    </source>
</evidence>
<protein>
    <recommendedName>
        <fullName evidence="4">Class III signal peptide-containing protein</fullName>
    </recommendedName>
</protein>
<accession>A0A1G9PZH3</accession>
<feature type="transmembrane region" description="Helical" evidence="1">
    <location>
        <begin position="12"/>
        <end position="30"/>
    </location>
</feature>
<name>A0A1G9PZH3_9FIRM</name>
<evidence type="ECO:0000313" key="3">
    <source>
        <dbReference type="Proteomes" id="UP000199309"/>
    </source>
</evidence>
<organism evidence="2 3">
    <name type="scientific">Megasphaera paucivorans</name>
    <dbReference type="NCBI Taxonomy" id="349095"/>
    <lineage>
        <taxon>Bacteria</taxon>
        <taxon>Bacillati</taxon>
        <taxon>Bacillota</taxon>
        <taxon>Negativicutes</taxon>
        <taxon>Veillonellales</taxon>
        <taxon>Veillonellaceae</taxon>
        <taxon>Megasphaera</taxon>
    </lineage>
</organism>
<evidence type="ECO:0000313" key="2">
    <source>
        <dbReference type="EMBL" id="SDM04139.1"/>
    </source>
</evidence>